<sequence>MMHINSLVSKLNLKDPWSAITHGIAMLLAIAGTAPLLLRAASGENAPLHIAALAVFILTMILLYTASTVYHSVDSTETVNRRLRKMDHMMIFVMIAGSYTPICLIALHNRIGYILCGLVWGVAILGILLKGLWITCPKWLSSVLYIGMGWLCVLAFVPIFHSLPRAGFGWLLAGGIIYTVGGIIYGLKLPLFNARHKDFGSHEIFHVFIMLGSACHFILMYCFISTLPI</sequence>
<keyword evidence="10" id="KW-1185">Reference proteome</keyword>
<reference evidence="9 10" key="1">
    <citation type="submission" date="2010-03" db="EMBL/GenBank/DDBJ databases">
        <title>The genome sequence of Ruminococcus obeum A2-162.</title>
        <authorList>
            <consortium name="metaHIT consortium -- http://www.metahit.eu/"/>
            <person name="Pajon A."/>
            <person name="Turner K."/>
            <person name="Parkhill J."/>
            <person name="Duncan S."/>
            <person name="Flint H."/>
        </authorList>
    </citation>
    <scope>NUCLEOTIDE SEQUENCE [LARGE SCALE GENOMIC DNA]</scope>
    <source>
        <strain evidence="9 10">A2-162</strain>
    </source>
</reference>
<dbReference type="NCBIfam" id="TIGR01065">
    <property type="entry name" value="hlyIII"/>
    <property type="match status" value="1"/>
</dbReference>
<dbReference type="Proteomes" id="UP000008955">
    <property type="component" value="Chromosome"/>
</dbReference>
<name>D4LV58_9FIRM</name>
<evidence type="ECO:0000313" key="10">
    <source>
        <dbReference type="Proteomes" id="UP000008955"/>
    </source>
</evidence>
<evidence type="ECO:0000256" key="2">
    <source>
        <dbReference type="ARBA" id="ARBA00008488"/>
    </source>
</evidence>
<feature type="binding site" evidence="7">
    <location>
        <position position="206"/>
    </location>
    <ligand>
        <name>Zn(2+)</name>
        <dbReference type="ChEBI" id="CHEBI:29105"/>
    </ligand>
</feature>
<evidence type="ECO:0000256" key="5">
    <source>
        <dbReference type="ARBA" id="ARBA00022989"/>
    </source>
</evidence>
<feature type="transmembrane region" description="Helical" evidence="8">
    <location>
        <begin position="20"/>
        <end position="38"/>
    </location>
</feature>
<keyword evidence="7" id="KW-0479">Metal-binding</keyword>
<feature type="transmembrane region" description="Helical" evidence="8">
    <location>
        <begin position="114"/>
        <end position="133"/>
    </location>
</feature>
<dbReference type="KEGG" id="rob:CK5_34880"/>
<dbReference type="InterPro" id="IPR005744">
    <property type="entry name" value="Hy-lIII"/>
</dbReference>
<protein>
    <submittedName>
        <fullName evidence="9">Channel protein, hemolysin III family</fullName>
    </submittedName>
</protein>
<dbReference type="RefSeq" id="WP_015543418.1">
    <property type="nucleotide sequence ID" value="NC_021022.1"/>
</dbReference>
<dbReference type="PANTHER" id="PTHR20855">
    <property type="entry name" value="ADIPOR/PROGESTIN RECEPTOR-RELATED"/>
    <property type="match status" value="1"/>
</dbReference>
<dbReference type="PANTHER" id="PTHR20855:SF3">
    <property type="entry name" value="LD03007P"/>
    <property type="match status" value="1"/>
</dbReference>
<evidence type="ECO:0000256" key="6">
    <source>
        <dbReference type="ARBA" id="ARBA00023136"/>
    </source>
</evidence>
<feature type="transmembrane region" description="Helical" evidence="8">
    <location>
        <begin position="89"/>
        <end position="107"/>
    </location>
</feature>
<evidence type="ECO:0000256" key="1">
    <source>
        <dbReference type="ARBA" id="ARBA00004651"/>
    </source>
</evidence>
<reference evidence="9 10" key="2">
    <citation type="submission" date="2010-03" db="EMBL/GenBank/DDBJ databases">
        <authorList>
            <person name="Pajon A."/>
        </authorList>
    </citation>
    <scope>NUCLEOTIDE SEQUENCE [LARGE SCALE GENOMIC DNA]</scope>
    <source>
        <strain evidence="9 10">A2-162</strain>
    </source>
</reference>
<feature type="transmembrane region" description="Helical" evidence="8">
    <location>
        <begin position="205"/>
        <end position="224"/>
    </location>
</feature>
<keyword evidence="6 8" id="KW-0472">Membrane</keyword>
<feature type="transmembrane region" description="Helical" evidence="8">
    <location>
        <begin position="139"/>
        <end position="160"/>
    </location>
</feature>
<comment type="similarity">
    <text evidence="2">Belongs to the UPF0073 (Hly-III) family.</text>
</comment>
<dbReference type="HOGENOM" id="CLU_051078_2_1_9"/>
<keyword evidence="7" id="KW-0862">Zinc</keyword>
<dbReference type="PATRIC" id="fig|657314.3.peg.3381"/>
<dbReference type="InterPro" id="IPR004254">
    <property type="entry name" value="AdipoR/HlyIII-related"/>
</dbReference>
<keyword evidence="3" id="KW-1003">Cell membrane</keyword>
<comment type="subcellular location">
    <subcellularLocation>
        <location evidence="1">Cell membrane</location>
        <topology evidence="1">Multi-pass membrane protein</topology>
    </subcellularLocation>
</comment>
<dbReference type="GO" id="GO:0046872">
    <property type="term" value="F:metal ion binding"/>
    <property type="evidence" value="ECO:0007669"/>
    <property type="project" value="UniProtKB-KW"/>
</dbReference>
<dbReference type="EMBL" id="FP929054">
    <property type="protein sequence ID" value="CBL24666.1"/>
    <property type="molecule type" value="Genomic_DNA"/>
</dbReference>
<accession>D4LV58</accession>
<gene>
    <name evidence="9" type="ORF">CK5_34880</name>
</gene>
<proteinExistence type="inferred from homology"/>
<keyword evidence="4 8" id="KW-0812">Transmembrane</keyword>
<dbReference type="Pfam" id="PF03006">
    <property type="entry name" value="HlyIII"/>
    <property type="match status" value="1"/>
</dbReference>
<evidence type="ECO:0000256" key="7">
    <source>
        <dbReference type="PIRSR" id="PIRSR604254-1"/>
    </source>
</evidence>
<organism evidence="9 10">
    <name type="scientific">Blautia obeum A2-162</name>
    <dbReference type="NCBI Taxonomy" id="657314"/>
    <lineage>
        <taxon>Bacteria</taxon>
        <taxon>Bacillati</taxon>
        <taxon>Bacillota</taxon>
        <taxon>Clostridia</taxon>
        <taxon>Lachnospirales</taxon>
        <taxon>Lachnospiraceae</taxon>
        <taxon>Blautia</taxon>
    </lineage>
</organism>
<feature type="binding site" evidence="7">
    <location>
        <position position="71"/>
    </location>
    <ligand>
        <name>Zn(2+)</name>
        <dbReference type="ChEBI" id="CHEBI:29105"/>
    </ligand>
</feature>
<evidence type="ECO:0000313" key="9">
    <source>
        <dbReference type="EMBL" id="CBL24666.1"/>
    </source>
</evidence>
<evidence type="ECO:0000256" key="3">
    <source>
        <dbReference type="ARBA" id="ARBA00022475"/>
    </source>
</evidence>
<dbReference type="GO" id="GO:0005886">
    <property type="term" value="C:plasma membrane"/>
    <property type="evidence" value="ECO:0007669"/>
    <property type="project" value="UniProtKB-SubCell"/>
</dbReference>
<dbReference type="GO" id="GO:0140911">
    <property type="term" value="F:pore-forming activity"/>
    <property type="evidence" value="ECO:0007669"/>
    <property type="project" value="InterPro"/>
</dbReference>
<evidence type="ECO:0000256" key="4">
    <source>
        <dbReference type="ARBA" id="ARBA00022692"/>
    </source>
</evidence>
<feature type="transmembrane region" description="Helical" evidence="8">
    <location>
        <begin position="50"/>
        <end position="69"/>
    </location>
</feature>
<evidence type="ECO:0000256" key="8">
    <source>
        <dbReference type="SAM" id="Phobius"/>
    </source>
</evidence>
<dbReference type="AlphaFoldDB" id="D4LV58"/>
<feature type="transmembrane region" description="Helical" evidence="8">
    <location>
        <begin position="167"/>
        <end position="185"/>
    </location>
</feature>
<feature type="binding site" evidence="7">
    <location>
        <position position="202"/>
    </location>
    <ligand>
        <name>Zn(2+)</name>
        <dbReference type="ChEBI" id="CHEBI:29105"/>
    </ligand>
</feature>
<keyword evidence="5 8" id="KW-1133">Transmembrane helix</keyword>